<evidence type="ECO:0000256" key="3">
    <source>
        <dbReference type="SAM" id="SignalP"/>
    </source>
</evidence>
<keyword evidence="2" id="KW-0812">Transmembrane</keyword>
<evidence type="ECO:0000256" key="2">
    <source>
        <dbReference type="SAM" id="Phobius"/>
    </source>
</evidence>
<comment type="caution">
    <text evidence="4">The sequence shown here is derived from an EMBL/GenBank/DDBJ whole genome shotgun (WGS) entry which is preliminary data.</text>
</comment>
<protein>
    <recommendedName>
        <fullName evidence="6">CX domain-containing protein</fullName>
    </recommendedName>
</protein>
<keyword evidence="3" id="KW-0732">Signal</keyword>
<keyword evidence="5" id="KW-1185">Reference proteome</keyword>
<dbReference type="OrthoDB" id="6253338at2759"/>
<sequence>MEDMASILLFTLPVLLGLLGRFVSTQKSTVPDVPNEVLRRYGGLTMKQKRELYSKYQSLQFVDIPEFLKPQITSIEVLERFGVCKMPEQSGQVQTSYFVCPKLPPTGTATGEEEKRYCCGPVTQQFCCGAAEFIAGVRIISPAQVVSPSVIIGASLAFLLIATLLTIIAYSRLARGLRKQSSRMQYQANSNSGYPAHRGYSSKNSFSSSHIPPSKQLISNKGISSSVEKQVEVKQTRLSERPNENKEALNPKQPPALRLLTGDPVPYPTKQTVSARPAKRQPYKRQSRT</sequence>
<dbReference type="EMBL" id="SJOL01004995">
    <property type="protein sequence ID" value="TGZ70952.1"/>
    <property type="molecule type" value="Genomic_DNA"/>
</dbReference>
<evidence type="ECO:0000256" key="1">
    <source>
        <dbReference type="SAM" id="MobiDB-lite"/>
    </source>
</evidence>
<feature type="compositionally biased region" description="Basic and acidic residues" evidence="1">
    <location>
        <begin position="229"/>
        <end position="249"/>
    </location>
</feature>
<feature type="transmembrane region" description="Helical" evidence="2">
    <location>
        <begin position="150"/>
        <end position="173"/>
    </location>
</feature>
<evidence type="ECO:0000313" key="5">
    <source>
        <dbReference type="Proteomes" id="UP000308267"/>
    </source>
</evidence>
<dbReference type="Proteomes" id="UP000308267">
    <property type="component" value="Unassembled WGS sequence"/>
</dbReference>
<dbReference type="AlphaFoldDB" id="A0A4S2M3R5"/>
<gene>
    <name evidence="4" type="ORF">CRM22_002899</name>
</gene>
<keyword evidence="2" id="KW-1133">Transmembrane helix</keyword>
<feature type="chain" id="PRO_5020850993" description="CX domain-containing protein" evidence="3">
    <location>
        <begin position="26"/>
        <end position="289"/>
    </location>
</feature>
<reference evidence="4 5" key="1">
    <citation type="journal article" date="2019" name="BMC Genomics">
        <title>New insights from Opisthorchis felineus genome: update on genomics of the epidemiologically important liver flukes.</title>
        <authorList>
            <person name="Ershov N.I."/>
            <person name="Mordvinov V.A."/>
            <person name="Prokhortchouk E.B."/>
            <person name="Pakharukova M.Y."/>
            <person name="Gunbin K.V."/>
            <person name="Ustyantsev K."/>
            <person name="Genaev M.A."/>
            <person name="Blinov A.G."/>
            <person name="Mazur A."/>
            <person name="Boulygina E."/>
            <person name="Tsygankova S."/>
            <person name="Khrameeva E."/>
            <person name="Chekanov N."/>
            <person name="Fan G."/>
            <person name="Xiao A."/>
            <person name="Zhang H."/>
            <person name="Xu X."/>
            <person name="Yang H."/>
            <person name="Solovyev V."/>
            <person name="Lee S.M."/>
            <person name="Liu X."/>
            <person name="Afonnikov D.A."/>
            <person name="Skryabin K.G."/>
        </authorList>
    </citation>
    <scope>NUCLEOTIDE SEQUENCE [LARGE SCALE GENOMIC DNA]</scope>
    <source>
        <strain evidence="4">AK-0245</strain>
        <tissue evidence="4">Whole organism</tissue>
    </source>
</reference>
<feature type="signal peptide" evidence="3">
    <location>
        <begin position="1"/>
        <end position="25"/>
    </location>
</feature>
<name>A0A4S2M3R5_OPIFE</name>
<feature type="region of interest" description="Disordered" evidence="1">
    <location>
        <begin position="181"/>
        <end position="289"/>
    </location>
</feature>
<keyword evidence="2" id="KW-0472">Membrane</keyword>
<evidence type="ECO:0008006" key="6">
    <source>
        <dbReference type="Google" id="ProtNLM"/>
    </source>
</evidence>
<feature type="compositionally biased region" description="Polar residues" evidence="1">
    <location>
        <begin position="182"/>
        <end position="193"/>
    </location>
</feature>
<proteinExistence type="predicted"/>
<accession>A0A4S2M3R5</accession>
<feature type="compositionally biased region" description="Basic residues" evidence="1">
    <location>
        <begin position="277"/>
        <end position="289"/>
    </location>
</feature>
<evidence type="ECO:0000313" key="4">
    <source>
        <dbReference type="EMBL" id="TGZ70952.1"/>
    </source>
</evidence>
<feature type="compositionally biased region" description="Polar residues" evidence="1">
    <location>
        <begin position="201"/>
        <end position="228"/>
    </location>
</feature>
<organism evidence="4 5">
    <name type="scientific">Opisthorchis felineus</name>
    <dbReference type="NCBI Taxonomy" id="147828"/>
    <lineage>
        <taxon>Eukaryota</taxon>
        <taxon>Metazoa</taxon>
        <taxon>Spiralia</taxon>
        <taxon>Lophotrochozoa</taxon>
        <taxon>Platyhelminthes</taxon>
        <taxon>Trematoda</taxon>
        <taxon>Digenea</taxon>
        <taxon>Opisthorchiida</taxon>
        <taxon>Opisthorchiata</taxon>
        <taxon>Opisthorchiidae</taxon>
        <taxon>Opisthorchis</taxon>
    </lineage>
</organism>